<feature type="transmembrane region" description="Helical" evidence="2">
    <location>
        <begin position="91"/>
        <end position="112"/>
    </location>
</feature>
<evidence type="ECO:0000313" key="4">
    <source>
        <dbReference type="Proteomes" id="UP000291106"/>
    </source>
</evidence>
<dbReference type="KEGG" id="smai:EXU30_15025"/>
<sequence length="1110" mass="118114">MNATSANTTNQQNLIVEEIKNRVLEIDALRHGNKHPDNIELPLDYIEALDEITILERQEIEEIARSVIAKHKNIVRTPAPKKKPKTKERGINEWLINISGVLIVVVVVKVAFVEDEEPRDLNEPSLFTRIAKVDYAGIKDSIVDGAESAYTTVAELIPEATPEPHATAAEEAQLASTADTPEQNLEFEYQDARELTTNQNDNEQVNVIAAQSNSVANKAQAVSETQTLNEAAASEPTPEPVRLTELASTAQSAVEADENNKPDTEIKDTEPAIAELETVVVPVAETLIAEASANHTAAEVSDNQIEAQQETQTLLAEAATIENKVDSANNLTNSVTGSNDTKPVATELLATESAAELASTTAKATLSEDTSIEVTAEGTQITDKQLDNTLLANDYLITDATIPQSADEAPTAKVEAIQASATGVDTENLELATELVTTELATTEPATPEKLIPEQATELVAANESNVPETSVESHINQQTAADVESEQDQVVAKATTQSIKEVSTQAPRAQVKEPGFFDKLVIAFNDFMADDEPASPQLAATNKQASTASKSNNPADTQLNDVQVHLDKPNTLAEVNDVSVASDVSKVVNNGGNAAAIASEHTVNSQEPDTSSEVIQIAITEQDNVDDITQNAIAMAQPPQLDDDAQQVADLNADSKVAKESPSLDMQPVEATVSNEPVVLADAAEIVDSEEIVNSTEAISTQESVAQTTQTDMQTDVVKELATDELVANNNQVELINVDETEISTQATQPAEKQSNIAVAEQSVKQEEQLVTAASTNINPVEVDAQATPESMDSNDTQDQLALASQTPSETVGASAVANPIDEPALVTAAEVTGQALEETSTNTVVDTQTIQAEVVDTQDVVDTQIADIEANVGTEVETSVAENTETLVAQAPETDESANQTSDEVLVDNTQVTTEDASQLAPISTAPVAFEEPVTQIIANAENGTEQQPDAIDNLLAIETAATNANPQIAAIPEVNPNAIDMTEQLDAIVDMAELAKMSVSEFYLFKNRLPKPADKIVLPVNYFKAHPMVDSIYLSERSHLVVELADDFGSQKQITFVPNVSGNTSLIDWECDTNISSDMIAEPQGASCTISTANAANADSSAGTALK</sequence>
<reference evidence="3 4" key="1">
    <citation type="submission" date="2019-02" db="EMBL/GenBank/DDBJ databases">
        <title>Shewanella sp. D4-2 isolated from Dokdo Island.</title>
        <authorList>
            <person name="Baek K."/>
        </authorList>
    </citation>
    <scope>NUCLEOTIDE SEQUENCE [LARGE SCALE GENOMIC DNA]</scope>
    <source>
        <strain evidence="3 4">D4-2</strain>
    </source>
</reference>
<keyword evidence="2" id="KW-0472">Membrane</keyword>
<dbReference type="OrthoDB" id="6649987at2"/>
<dbReference type="EMBL" id="CP036200">
    <property type="protein sequence ID" value="QBF83844.1"/>
    <property type="molecule type" value="Genomic_DNA"/>
</dbReference>
<name>A0A411PK25_9GAMM</name>
<dbReference type="AlphaFoldDB" id="A0A411PK25"/>
<dbReference type="Proteomes" id="UP000291106">
    <property type="component" value="Chromosome"/>
</dbReference>
<keyword evidence="4" id="KW-1185">Reference proteome</keyword>
<feature type="region of interest" description="Disordered" evidence="1">
    <location>
        <begin position="539"/>
        <end position="558"/>
    </location>
</feature>
<organism evidence="3 4">
    <name type="scientific">Shewanella maritima</name>
    <dbReference type="NCBI Taxonomy" id="2520507"/>
    <lineage>
        <taxon>Bacteria</taxon>
        <taxon>Pseudomonadati</taxon>
        <taxon>Pseudomonadota</taxon>
        <taxon>Gammaproteobacteria</taxon>
        <taxon>Alteromonadales</taxon>
        <taxon>Shewanellaceae</taxon>
        <taxon>Shewanella</taxon>
    </lineage>
</organism>
<keyword evidence="2" id="KW-0812">Transmembrane</keyword>
<evidence type="ECO:0000313" key="3">
    <source>
        <dbReference type="EMBL" id="QBF83844.1"/>
    </source>
</evidence>
<protein>
    <submittedName>
        <fullName evidence="3">Uncharacterized protein</fullName>
    </submittedName>
</protein>
<proteinExistence type="predicted"/>
<dbReference type="RefSeq" id="WP_130601363.1">
    <property type="nucleotide sequence ID" value="NZ_CP036200.1"/>
</dbReference>
<evidence type="ECO:0000256" key="1">
    <source>
        <dbReference type="SAM" id="MobiDB-lite"/>
    </source>
</evidence>
<gene>
    <name evidence="3" type="ORF">EXU30_15025</name>
</gene>
<evidence type="ECO:0000256" key="2">
    <source>
        <dbReference type="SAM" id="Phobius"/>
    </source>
</evidence>
<keyword evidence="2" id="KW-1133">Transmembrane helix</keyword>
<accession>A0A411PK25</accession>